<organism evidence="13">
    <name type="scientific">uncultured marine bacterium 582</name>
    <dbReference type="NCBI Taxonomy" id="257402"/>
    <lineage>
        <taxon>Bacteria</taxon>
        <taxon>environmental samples</taxon>
    </lineage>
</organism>
<evidence type="ECO:0000256" key="8">
    <source>
        <dbReference type="ARBA" id="ARBA00022970"/>
    </source>
</evidence>
<feature type="domain" description="ABC transporter" evidence="12">
    <location>
        <begin position="613"/>
        <end position="844"/>
    </location>
</feature>
<dbReference type="GO" id="GO:0005524">
    <property type="term" value="F:ATP binding"/>
    <property type="evidence" value="ECO:0007669"/>
    <property type="project" value="UniProtKB-KW"/>
</dbReference>
<dbReference type="Pfam" id="PF00005">
    <property type="entry name" value="ABC_tran"/>
    <property type="match status" value="2"/>
</dbReference>
<dbReference type="PROSITE" id="PS00211">
    <property type="entry name" value="ABC_TRANSPORTER_1"/>
    <property type="match status" value="1"/>
</dbReference>
<comment type="similarity">
    <text evidence="2">Belongs to the ABC transporter superfamily.</text>
</comment>
<dbReference type="InterPro" id="IPR001851">
    <property type="entry name" value="ABC_transp_permease"/>
</dbReference>
<keyword evidence="5 11" id="KW-0812">Transmembrane</keyword>
<feature type="transmembrane region" description="Helical" evidence="11">
    <location>
        <begin position="82"/>
        <end position="104"/>
    </location>
</feature>
<dbReference type="AlphaFoldDB" id="Q6SEX8"/>
<comment type="subcellular location">
    <subcellularLocation>
        <location evidence="1">Cell membrane</location>
        <topology evidence="1">Multi-pass membrane protein</topology>
    </subcellularLocation>
</comment>
<feature type="transmembrane region" description="Helical" evidence="11">
    <location>
        <begin position="110"/>
        <end position="129"/>
    </location>
</feature>
<reference evidence="13" key="1">
    <citation type="submission" date="2003-11" db="EMBL/GenBank/DDBJ databases">
        <authorList>
            <person name="Heidelberg J.F."/>
            <person name="Eisen J.A."/>
            <person name="Nelson W.C."/>
            <person name="DeLong E.F."/>
        </authorList>
    </citation>
    <scope>NUCLEOTIDE SEQUENCE</scope>
</reference>
<dbReference type="PROSITE" id="PS50893">
    <property type="entry name" value="ABC_TRANSPORTER_2"/>
    <property type="match status" value="2"/>
</dbReference>
<evidence type="ECO:0000256" key="3">
    <source>
        <dbReference type="ARBA" id="ARBA00022448"/>
    </source>
</evidence>
<dbReference type="EMBL" id="AY458649">
    <property type="protein sequence ID" value="AAR38444.1"/>
    <property type="molecule type" value="Genomic_DNA"/>
</dbReference>
<keyword evidence="9 11" id="KW-1133">Transmembrane helix</keyword>
<feature type="transmembrane region" description="Helical" evidence="11">
    <location>
        <begin position="283"/>
        <end position="309"/>
    </location>
</feature>
<keyword evidence="4" id="KW-1003">Cell membrane</keyword>
<dbReference type="CDD" id="cd03219">
    <property type="entry name" value="ABC_Mj1267_LivG_branched"/>
    <property type="match status" value="1"/>
</dbReference>
<evidence type="ECO:0000256" key="4">
    <source>
        <dbReference type="ARBA" id="ARBA00022475"/>
    </source>
</evidence>
<dbReference type="InterPro" id="IPR052156">
    <property type="entry name" value="BCAA_Transport_ATP-bd_LivF"/>
</dbReference>
<evidence type="ECO:0000256" key="10">
    <source>
        <dbReference type="ARBA" id="ARBA00023136"/>
    </source>
</evidence>
<dbReference type="CDD" id="cd06581">
    <property type="entry name" value="TM_PBP1_LivM_like"/>
    <property type="match status" value="1"/>
</dbReference>
<dbReference type="PANTHER" id="PTHR43820:SF4">
    <property type="entry name" value="HIGH-AFFINITY BRANCHED-CHAIN AMINO ACID TRANSPORT ATP-BINDING PROTEIN LIVF"/>
    <property type="match status" value="1"/>
</dbReference>
<dbReference type="InterPro" id="IPR043428">
    <property type="entry name" value="LivM-like"/>
</dbReference>
<evidence type="ECO:0000256" key="6">
    <source>
        <dbReference type="ARBA" id="ARBA00022741"/>
    </source>
</evidence>
<name>Q6SEX8_9BACT</name>
<dbReference type="Pfam" id="PF02653">
    <property type="entry name" value="BPD_transp_2"/>
    <property type="match status" value="1"/>
</dbReference>
<sequence>MSAYYKNPLLILTVCGLLLLPLTELTGLTTTTASEILIYAIAALGFNILLGYTGLVSFGHGIFFGVAAYAASIIQVKLMPGFIITPMILSVLFTTILGLGIGFLSLRLSGVYFSLLTLSFAAMTFYVIYRWTHFTGGEDGYGGMERPTLFGIDLNNQTAFFYMVMLIFIAVVFLINRLVNSPFGSVLTAIRENSQRASFIGYDVKKYRLISFTLSAFFVGIAGSIFPFLKYYIGAELVHVAHSGEILALSILGGSRHFMGPALGALFFILFRELLSEYTSSWQLLFGLMFMGFVLFSPKGLMGLGEVILAPLFKKKKTAAMTTRVMPAMSREVPKHLRQNSLQSGMQPLFECRGIGKSFGNFSAVGEVSIAVSDKSLQALIGPNGAGKTSLFNLLSGEYEPDKGVLVLDGKALAQTQPDELSRAGIARSFQITNVFPDLTVNENIRLAVQSRNPQAMNMWKDVASFPTINSKTTELVDFLGLKGLEDVLASDLSYGGQRLLEIGIAVSTCPRVLLLDEPLVGLAAQERERIIGLVKSLSKYIAVLLIEHDIDRVFEFSDYITVMNAGNVLVSGTSDEIRTNKQVQIAYLGSGKALITNQSNLEHDVDHSKVQLELKNIDTFYGKSHILNSVSLDVSKGEVVALLGRNGAGKSSTLKSIMGIAPISKGKILFNGREIQNMTPEQVARVGVGLVPQGRRLFSNLTVEENLKVGGLQRTGDSGVTWPMERIVEKFPRIKDRLHARADTLSGGEQQMVAIARALSGNVEMILMDEPFEGLSPTMIEELFESINDLRSEVSLLIIEHQLDLVLALADRAFILDRGVVSHEGPTRPLLEDLEFRKSKLWV</sequence>
<keyword evidence="10 11" id="KW-0472">Membrane</keyword>
<dbReference type="CDD" id="cd03224">
    <property type="entry name" value="ABC_TM1139_LivF_branched"/>
    <property type="match status" value="1"/>
</dbReference>
<evidence type="ECO:0000256" key="1">
    <source>
        <dbReference type="ARBA" id="ARBA00004651"/>
    </source>
</evidence>
<keyword evidence="6" id="KW-0547">Nucleotide-binding</keyword>
<dbReference type="GO" id="GO:0015807">
    <property type="term" value="P:L-amino acid transport"/>
    <property type="evidence" value="ECO:0007669"/>
    <property type="project" value="TreeGrafter"/>
</dbReference>
<evidence type="ECO:0000256" key="2">
    <source>
        <dbReference type="ARBA" id="ARBA00005417"/>
    </source>
</evidence>
<dbReference type="InterPro" id="IPR003593">
    <property type="entry name" value="AAA+_ATPase"/>
</dbReference>
<dbReference type="SMART" id="SM00382">
    <property type="entry name" value="AAA"/>
    <property type="match status" value="2"/>
</dbReference>
<dbReference type="SUPFAM" id="SSF52540">
    <property type="entry name" value="P-loop containing nucleoside triphosphate hydrolases"/>
    <property type="match status" value="2"/>
</dbReference>
<keyword evidence="3" id="KW-0813">Transport</keyword>
<evidence type="ECO:0000259" key="12">
    <source>
        <dbReference type="PROSITE" id="PS50893"/>
    </source>
</evidence>
<reference evidence="13" key="2">
    <citation type="submission" date="2003-12" db="EMBL/GenBank/DDBJ databases">
        <title>Monterey Bay Coastal Ocean Microbial Observatory environmental clone sequencing.</title>
        <authorList>
            <person name="DeLong E.F."/>
        </authorList>
    </citation>
    <scope>NUCLEOTIDE SEQUENCE</scope>
</reference>
<feature type="transmembrane region" description="Helical" evidence="11">
    <location>
        <begin position="37"/>
        <end position="70"/>
    </location>
</feature>
<feature type="domain" description="ABC transporter" evidence="12">
    <location>
        <begin position="350"/>
        <end position="591"/>
    </location>
</feature>
<evidence type="ECO:0000256" key="5">
    <source>
        <dbReference type="ARBA" id="ARBA00022692"/>
    </source>
</evidence>
<dbReference type="GO" id="GO:0005886">
    <property type="term" value="C:plasma membrane"/>
    <property type="evidence" value="ECO:0007669"/>
    <property type="project" value="UniProtKB-SubCell"/>
</dbReference>
<evidence type="ECO:0000256" key="9">
    <source>
        <dbReference type="ARBA" id="ARBA00022989"/>
    </source>
</evidence>
<feature type="transmembrane region" description="Helical" evidence="11">
    <location>
        <begin position="246"/>
        <end position="271"/>
    </location>
</feature>
<dbReference type="InterPro" id="IPR003439">
    <property type="entry name" value="ABC_transporter-like_ATP-bd"/>
</dbReference>
<dbReference type="InterPro" id="IPR027417">
    <property type="entry name" value="P-loop_NTPase"/>
</dbReference>
<accession>Q6SEX8</accession>
<dbReference type="GO" id="GO:0016887">
    <property type="term" value="F:ATP hydrolysis activity"/>
    <property type="evidence" value="ECO:0007669"/>
    <property type="project" value="InterPro"/>
</dbReference>
<evidence type="ECO:0000313" key="13">
    <source>
        <dbReference type="EMBL" id="AAR38444.1"/>
    </source>
</evidence>
<protein>
    <submittedName>
        <fullName evidence="13">Branched-chain amino acid ABC transporter, ATP-binding/permease protein</fullName>
    </submittedName>
</protein>
<evidence type="ECO:0000256" key="11">
    <source>
        <dbReference type="SAM" id="Phobius"/>
    </source>
</evidence>
<dbReference type="PANTHER" id="PTHR43820">
    <property type="entry name" value="HIGH-AFFINITY BRANCHED-CHAIN AMINO ACID TRANSPORT ATP-BINDING PROTEIN LIVF"/>
    <property type="match status" value="1"/>
</dbReference>
<evidence type="ECO:0000256" key="7">
    <source>
        <dbReference type="ARBA" id="ARBA00022840"/>
    </source>
</evidence>
<dbReference type="Gene3D" id="3.40.50.300">
    <property type="entry name" value="P-loop containing nucleotide triphosphate hydrolases"/>
    <property type="match status" value="2"/>
</dbReference>
<proteinExistence type="inferred from homology"/>
<keyword evidence="8" id="KW-0029">Amino-acid transport</keyword>
<gene>
    <name evidence="13" type="ORF">MBMO_EBAC080-L028H02.109</name>
</gene>
<dbReference type="GO" id="GO:0015658">
    <property type="term" value="F:branched-chain amino acid transmembrane transporter activity"/>
    <property type="evidence" value="ECO:0007669"/>
    <property type="project" value="InterPro"/>
</dbReference>
<feature type="transmembrane region" description="Helical" evidence="11">
    <location>
        <begin position="159"/>
        <end position="179"/>
    </location>
</feature>
<keyword evidence="7 13" id="KW-0067">ATP-binding</keyword>
<feature type="transmembrane region" description="Helical" evidence="11">
    <location>
        <begin position="209"/>
        <end position="234"/>
    </location>
</feature>
<dbReference type="InterPro" id="IPR017871">
    <property type="entry name" value="ABC_transporter-like_CS"/>
</dbReference>